<comment type="caution">
    <text evidence="2">The sequence shown here is derived from an EMBL/GenBank/DDBJ whole genome shotgun (WGS) entry which is preliminary data.</text>
</comment>
<dbReference type="EMBL" id="VLKG01000003">
    <property type="protein sequence ID" value="TWH76244.1"/>
    <property type="molecule type" value="Genomic_DNA"/>
</dbReference>
<evidence type="ECO:0000313" key="2">
    <source>
        <dbReference type="EMBL" id="TWH76244.1"/>
    </source>
</evidence>
<dbReference type="InterPro" id="IPR012660">
    <property type="entry name" value="YiiD_C"/>
</dbReference>
<dbReference type="Gene3D" id="3.10.129.10">
    <property type="entry name" value="Hotdog Thioesterase"/>
    <property type="match status" value="1"/>
</dbReference>
<gene>
    <name evidence="2" type="ORF">LX59_01165</name>
</gene>
<keyword evidence="3" id="KW-1185">Reference proteome</keyword>
<name>A0A562J097_9GAMM</name>
<organism evidence="2 3">
    <name type="scientific">Azomonas agilis</name>
    <dbReference type="NCBI Taxonomy" id="116849"/>
    <lineage>
        <taxon>Bacteria</taxon>
        <taxon>Pseudomonadati</taxon>
        <taxon>Pseudomonadota</taxon>
        <taxon>Gammaproteobacteria</taxon>
        <taxon>Pseudomonadales</taxon>
        <taxon>Pseudomonadaceae</taxon>
        <taxon>Azomonas</taxon>
    </lineage>
</organism>
<dbReference type="Proteomes" id="UP000319627">
    <property type="component" value="Unassembled WGS sequence"/>
</dbReference>
<dbReference type="NCBIfam" id="TIGR02447">
    <property type="entry name" value="yiiD_Cterm"/>
    <property type="match status" value="1"/>
</dbReference>
<evidence type="ECO:0000313" key="3">
    <source>
        <dbReference type="Proteomes" id="UP000319627"/>
    </source>
</evidence>
<dbReference type="RefSeq" id="WP_144570893.1">
    <property type="nucleotide sequence ID" value="NZ_VLKG01000003.1"/>
</dbReference>
<accession>A0A562J097</accession>
<reference evidence="2 3" key="1">
    <citation type="submission" date="2019-07" db="EMBL/GenBank/DDBJ databases">
        <title>Genomic Encyclopedia of Type Strains, Phase I: the one thousand microbial genomes (KMG-I) project.</title>
        <authorList>
            <person name="Kyrpides N."/>
        </authorList>
    </citation>
    <scope>NUCLEOTIDE SEQUENCE [LARGE SCALE GENOMIC DNA]</scope>
    <source>
        <strain evidence="2 3">DSM 375</strain>
    </source>
</reference>
<dbReference type="AlphaFoldDB" id="A0A562J097"/>
<dbReference type="Pfam" id="PF09500">
    <property type="entry name" value="YiiD_C"/>
    <property type="match status" value="1"/>
</dbReference>
<protein>
    <submittedName>
        <fullName evidence="2">Thioesterase domain-containing protein</fullName>
    </submittedName>
</protein>
<sequence>MSPEQYLNTTFHEQIPLTKALGLKARQWQDQQLQLDIPFAGNTNHTGSMFGGSLYCAAVLAGWGWLTLRQQETGLEGGHIVIQGGTIEYPLPVLEDAIAVCSAPAPEVWQRFEQMYRRHGRARLNLEPRILLADQREAVRFSGQYVLHR</sequence>
<dbReference type="SUPFAM" id="SSF54637">
    <property type="entry name" value="Thioesterase/thiol ester dehydrase-isomerase"/>
    <property type="match status" value="1"/>
</dbReference>
<evidence type="ECO:0000259" key="1">
    <source>
        <dbReference type="Pfam" id="PF09500"/>
    </source>
</evidence>
<dbReference type="OrthoDB" id="572024at2"/>
<dbReference type="InterPro" id="IPR029069">
    <property type="entry name" value="HotDog_dom_sf"/>
</dbReference>
<feature type="domain" description="Thioesterase putative" evidence="1">
    <location>
        <begin position="5"/>
        <end position="148"/>
    </location>
</feature>
<proteinExistence type="predicted"/>